<evidence type="ECO:0000313" key="3">
    <source>
        <dbReference type="Proteomes" id="UP000288805"/>
    </source>
</evidence>
<evidence type="ECO:0000313" key="2">
    <source>
        <dbReference type="EMBL" id="RVW51956.1"/>
    </source>
</evidence>
<organism evidence="2 3">
    <name type="scientific">Vitis vinifera</name>
    <name type="common">Grape</name>
    <dbReference type="NCBI Taxonomy" id="29760"/>
    <lineage>
        <taxon>Eukaryota</taxon>
        <taxon>Viridiplantae</taxon>
        <taxon>Streptophyta</taxon>
        <taxon>Embryophyta</taxon>
        <taxon>Tracheophyta</taxon>
        <taxon>Spermatophyta</taxon>
        <taxon>Magnoliopsida</taxon>
        <taxon>eudicotyledons</taxon>
        <taxon>Gunneridae</taxon>
        <taxon>Pentapetalae</taxon>
        <taxon>rosids</taxon>
        <taxon>Vitales</taxon>
        <taxon>Vitaceae</taxon>
        <taxon>Viteae</taxon>
        <taxon>Vitis</taxon>
    </lineage>
</organism>
<protein>
    <submittedName>
        <fullName evidence="2">Uncharacterized protein</fullName>
    </submittedName>
</protein>
<proteinExistence type="predicted"/>
<evidence type="ECO:0000256" key="1">
    <source>
        <dbReference type="SAM" id="MobiDB-lite"/>
    </source>
</evidence>
<feature type="region of interest" description="Disordered" evidence="1">
    <location>
        <begin position="43"/>
        <end position="102"/>
    </location>
</feature>
<reference evidence="2 3" key="1">
    <citation type="journal article" date="2018" name="PLoS Genet.">
        <title>Population sequencing reveals clonal diversity and ancestral inbreeding in the grapevine cultivar Chardonnay.</title>
        <authorList>
            <person name="Roach M.J."/>
            <person name="Johnson D.L."/>
            <person name="Bohlmann J."/>
            <person name="van Vuuren H.J."/>
            <person name="Jones S.J."/>
            <person name="Pretorius I.S."/>
            <person name="Schmidt S.A."/>
            <person name="Borneman A.R."/>
        </authorList>
    </citation>
    <scope>NUCLEOTIDE SEQUENCE [LARGE SCALE GENOMIC DNA]</scope>
    <source>
        <strain evidence="3">cv. Chardonnay</strain>
        <tissue evidence="2">Leaf</tissue>
    </source>
</reference>
<sequence length="186" mass="21159">MSGGRFLRVLKGCMGITSIHGRPPTSMLMMGYSEQRIEEWGEHKSGVKTGLKRGEGRQKNEGNWGECRSADFSGEGRKWQEKKKKTGSEGEQRNSRKNGGGRELKWGCWGSECRLIFLEEETEQREKKNWFLKGFKNEKKTERRREGAGWRRMREKGAAGGSEFGCLIFAGDEPLPYLQECEALSG</sequence>
<dbReference type="Proteomes" id="UP000288805">
    <property type="component" value="Unassembled WGS sequence"/>
</dbReference>
<gene>
    <name evidence="2" type="ORF">CK203_067939</name>
</gene>
<feature type="compositionally biased region" description="Basic and acidic residues" evidence="1">
    <location>
        <begin position="86"/>
        <end position="102"/>
    </location>
</feature>
<name>A0A438EWA9_VITVI</name>
<dbReference type="AlphaFoldDB" id="A0A438EWA9"/>
<accession>A0A438EWA9</accession>
<comment type="caution">
    <text evidence="2">The sequence shown here is derived from an EMBL/GenBank/DDBJ whole genome shotgun (WGS) entry which is preliminary data.</text>
</comment>
<dbReference type="EMBL" id="QGNW01001176">
    <property type="protein sequence ID" value="RVW51956.1"/>
    <property type="molecule type" value="Genomic_DNA"/>
</dbReference>